<organism evidence="2 3">
    <name type="scientific">Choiromyces venosus 120613-1</name>
    <dbReference type="NCBI Taxonomy" id="1336337"/>
    <lineage>
        <taxon>Eukaryota</taxon>
        <taxon>Fungi</taxon>
        <taxon>Dikarya</taxon>
        <taxon>Ascomycota</taxon>
        <taxon>Pezizomycotina</taxon>
        <taxon>Pezizomycetes</taxon>
        <taxon>Pezizales</taxon>
        <taxon>Tuberaceae</taxon>
        <taxon>Choiromyces</taxon>
    </lineage>
</organism>
<dbReference type="Proteomes" id="UP000276215">
    <property type="component" value="Unassembled WGS sequence"/>
</dbReference>
<dbReference type="EMBL" id="ML120381">
    <property type="protein sequence ID" value="RPB00334.1"/>
    <property type="molecule type" value="Genomic_DNA"/>
</dbReference>
<dbReference type="EMBL" id="ML120381">
    <property type="protein sequence ID" value="RPB00341.1"/>
    <property type="molecule type" value="Genomic_DNA"/>
</dbReference>
<proteinExistence type="predicted"/>
<dbReference type="OrthoDB" id="5445067at2759"/>
<name>A0A3N4JW15_9PEZI</name>
<accession>A0A3N4JW15</accession>
<protein>
    <submittedName>
        <fullName evidence="2">Uncharacterized protein</fullName>
    </submittedName>
</protein>
<gene>
    <name evidence="1" type="ORF">L873DRAFT_1805496</name>
    <name evidence="2" type="ORF">L873DRAFT_1805509</name>
</gene>
<evidence type="ECO:0000313" key="1">
    <source>
        <dbReference type="EMBL" id="RPB00334.1"/>
    </source>
</evidence>
<keyword evidence="3" id="KW-1185">Reference proteome</keyword>
<dbReference type="AlphaFoldDB" id="A0A3N4JW15"/>
<sequence length="57" mass="6709">MLANPRRSSKRWDVGLQEVFEKVLSFFDNACSEEWRKFDDTGGELQEKRECLRIASV</sequence>
<evidence type="ECO:0000313" key="2">
    <source>
        <dbReference type="EMBL" id="RPB00341.1"/>
    </source>
</evidence>
<reference evidence="2 3" key="1">
    <citation type="journal article" date="2018" name="Nat. Ecol. Evol.">
        <title>Pezizomycetes genomes reveal the molecular basis of ectomycorrhizal truffle lifestyle.</title>
        <authorList>
            <person name="Murat C."/>
            <person name="Payen T."/>
            <person name="Noel B."/>
            <person name="Kuo A."/>
            <person name="Morin E."/>
            <person name="Chen J."/>
            <person name="Kohler A."/>
            <person name="Krizsan K."/>
            <person name="Balestrini R."/>
            <person name="Da Silva C."/>
            <person name="Montanini B."/>
            <person name="Hainaut M."/>
            <person name="Levati E."/>
            <person name="Barry K.W."/>
            <person name="Belfiori B."/>
            <person name="Cichocki N."/>
            <person name="Clum A."/>
            <person name="Dockter R.B."/>
            <person name="Fauchery L."/>
            <person name="Guy J."/>
            <person name="Iotti M."/>
            <person name="Le Tacon F."/>
            <person name="Lindquist E.A."/>
            <person name="Lipzen A."/>
            <person name="Malagnac F."/>
            <person name="Mello A."/>
            <person name="Molinier V."/>
            <person name="Miyauchi S."/>
            <person name="Poulain J."/>
            <person name="Riccioni C."/>
            <person name="Rubini A."/>
            <person name="Sitrit Y."/>
            <person name="Splivallo R."/>
            <person name="Traeger S."/>
            <person name="Wang M."/>
            <person name="Zifcakova L."/>
            <person name="Wipf D."/>
            <person name="Zambonelli A."/>
            <person name="Paolocci F."/>
            <person name="Nowrousian M."/>
            <person name="Ottonello S."/>
            <person name="Baldrian P."/>
            <person name="Spatafora J.W."/>
            <person name="Henrissat B."/>
            <person name="Nagy L.G."/>
            <person name="Aury J.M."/>
            <person name="Wincker P."/>
            <person name="Grigoriev I.V."/>
            <person name="Bonfante P."/>
            <person name="Martin F.M."/>
        </authorList>
    </citation>
    <scope>NUCLEOTIDE SEQUENCE [LARGE SCALE GENOMIC DNA]</scope>
    <source>
        <strain evidence="2 3">120613-1</strain>
    </source>
</reference>
<evidence type="ECO:0000313" key="3">
    <source>
        <dbReference type="Proteomes" id="UP000276215"/>
    </source>
</evidence>